<evidence type="ECO:0000256" key="2">
    <source>
        <dbReference type="ARBA" id="ARBA00022801"/>
    </source>
</evidence>
<keyword evidence="2" id="KW-0378">Hydrolase</keyword>
<protein>
    <submittedName>
        <fullName evidence="5">Beta-glucosidase</fullName>
    </submittedName>
</protein>
<evidence type="ECO:0000313" key="5">
    <source>
        <dbReference type="EMBL" id="PWH06558.1"/>
    </source>
</evidence>
<evidence type="ECO:0000256" key="3">
    <source>
        <dbReference type="ARBA" id="ARBA00023295"/>
    </source>
</evidence>
<dbReference type="InterPro" id="IPR017853">
    <property type="entry name" value="GH"/>
</dbReference>
<comment type="caution">
    <text evidence="5">The sequence shown here is derived from an EMBL/GenBank/DDBJ whole genome shotgun (WGS) entry which is preliminary data.</text>
</comment>
<dbReference type="AlphaFoldDB" id="A0A2U2RL01"/>
<keyword evidence="3" id="KW-0326">Glycosidase</keyword>
<dbReference type="EMBL" id="QFKX01000002">
    <property type="protein sequence ID" value="PWH06558.1"/>
    <property type="molecule type" value="Genomic_DNA"/>
</dbReference>
<comment type="similarity">
    <text evidence="1">Belongs to the glycosyl hydrolase 3 family.</text>
</comment>
<feature type="domain" description="Glycoside hydrolase family 3 N-terminal" evidence="4">
    <location>
        <begin position="40"/>
        <end position="332"/>
    </location>
</feature>
<keyword evidence="6" id="KW-1185">Reference proteome</keyword>
<dbReference type="RefSeq" id="WP_109275151.1">
    <property type="nucleotide sequence ID" value="NZ_QFKX01000002.1"/>
</dbReference>
<dbReference type="SUPFAM" id="SSF51445">
    <property type="entry name" value="(Trans)glycosidases"/>
    <property type="match status" value="1"/>
</dbReference>
<dbReference type="Gene3D" id="3.20.20.300">
    <property type="entry name" value="Glycoside hydrolase, family 3, N-terminal domain"/>
    <property type="match status" value="1"/>
</dbReference>
<dbReference type="GO" id="GO:0009254">
    <property type="term" value="P:peptidoglycan turnover"/>
    <property type="evidence" value="ECO:0007669"/>
    <property type="project" value="TreeGrafter"/>
</dbReference>
<dbReference type="PANTHER" id="PTHR30480">
    <property type="entry name" value="BETA-HEXOSAMINIDASE-RELATED"/>
    <property type="match status" value="1"/>
</dbReference>
<sequence length="499" mass="52379">MSAADGRDGRDGRYGWDRDVLALLMAPIEGTTLPEWADEALDAGLGSIILFGYNTPDARTAAGLAGSIHERADQVLVAIDEEGGDVTRLQADTGSSLPSAWALGTIDDTSLTARAGEALGDLMAACDMDLALAPVLDVSTDPANPVIGTRSYGDDPDLVARHGRAFASGLHAAGLGVTAKHFPGHGATSVDSHTALPRIDLDPDEMRREHLAPFHIAPWLDAVMTAHILVPALGEGPATLSAWSTRLLDEVAGGGFHGLVITDALDMAAVSTGPGFPEAVVRAVEAGAHLLCLGTSLRRDAEQLLREAHDAIVGALASGRLRREDVAARAAHTRASIHALRMRRGVEPRRDVITAIRALDELGAAAARRAVSAQHSALGGGPVVLVDARIRADHASGSRSPHLLTALRERGIDAEWAHYPGDLTTGSEVLVLTRLPRADAEESARLREVLQARPDAIVVHTGVPDAAPDHRALVRTLGGSLTMMRAAVELLLAEGRESR</sequence>
<reference evidence="5 6" key="1">
    <citation type="submission" date="2018-05" db="EMBL/GenBank/DDBJ databases">
        <title>Brachybacterium sp. M1HQ-2T, whole genome shotgun sequence.</title>
        <authorList>
            <person name="Tuo L."/>
        </authorList>
    </citation>
    <scope>NUCLEOTIDE SEQUENCE [LARGE SCALE GENOMIC DNA]</scope>
    <source>
        <strain evidence="5 6">M1HQ-2</strain>
    </source>
</reference>
<dbReference type="OrthoDB" id="9805821at2"/>
<dbReference type="InterPro" id="IPR036962">
    <property type="entry name" value="Glyco_hydro_3_N_sf"/>
</dbReference>
<evidence type="ECO:0000313" key="6">
    <source>
        <dbReference type="Proteomes" id="UP000245590"/>
    </source>
</evidence>
<evidence type="ECO:0000259" key="4">
    <source>
        <dbReference type="Pfam" id="PF00933"/>
    </source>
</evidence>
<organism evidence="5 6">
    <name type="scientific">Brachybacterium endophyticum</name>
    <dbReference type="NCBI Taxonomy" id="2182385"/>
    <lineage>
        <taxon>Bacteria</taxon>
        <taxon>Bacillati</taxon>
        <taxon>Actinomycetota</taxon>
        <taxon>Actinomycetes</taxon>
        <taxon>Micrococcales</taxon>
        <taxon>Dermabacteraceae</taxon>
        <taxon>Brachybacterium</taxon>
    </lineage>
</organism>
<name>A0A2U2RL01_9MICO</name>
<dbReference type="GO" id="GO:0005975">
    <property type="term" value="P:carbohydrate metabolic process"/>
    <property type="evidence" value="ECO:0007669"/>
    <property type="project" value="InterPro"/>
</dbReference>
<dbReference type="PANTHER" id="PTHR30480:SF16">
    <property type="entry name" value="GLYCOSIDE HYDROLASE FAMILY 3 DOMAIN PROTEIN"/>
    <property type="match status" value="1"/>
</dbReference>
<evidence type="ECO:0000256" key="1">
    <source>
        <dbReference type="ARBA" id="ARBA00005336"/>
    </source>
</evidence>
<dbReference type="InterPro" id="IPR001764">
    <property type="entry name" value="Glyco_hydro_3_N"/>
</dbReference>
<dbReference type="InterPro" id="IPR050226">
    <property type="entry name" value="NagZ_Beta-hexosaminidase"/>
</dbReference>
<dbReference type="Pfam" id="PF00933">
    <property type="entry name" value="Glyco_hydro_3"/>
    <property type="match status" value="1"/>
</dbReference>
<proteinExistence type="inferred from homology"/>
<gene>
    <name evidence="5" type="ORF">DEO23_06265</name>
</gene>
<accession>A0A2U2RL01</accession>
<dbReference type="GO" id="GO:0004553">
    <property type="term" value="F:hydrolase activity, hydrolyzing O-glycosyl compounds"/>
    <property type="evidence" value="ECO:0007669"/>
    <property type="project" value="InterPro"/>
</dbReference>
<dbReference type="Proteomes" id="UP000245590">
    <property type="component" value="Unassembled WGS sequence"/>
</dbReference>